<keyword evidence="11" id="KW-1185">Reference proteome</keyword>
<keyword evidence="6 7" id="KW-0472">Membrane</keyword>
<keyword evidence="3" id="KW-1003">Cell membrane</keyword>
<dbReference type="InterPro" id="IPR025857">
    <property type="entry name" value="MacB_PCD"/>
</dbReference>
<feature type="domain" description="ABC3 transporter permease C-terminal" evidence="8">
    <location>
        <begin position="260"/>
        <end position="372"/>
    </location>
</feature>
<keyword evidence="10" id="KW-0449">Lipoprotein</keyword>
<feature type="transmembrane region" description="Helical" evidence="7">
    <location>
        <begin position="20"/>
        <end position="49"/>
    </location>
</feature>
<feature type="transmembrane region" description="Helical" evidence="7">
    <location>
        <begin position="312"/>
        <end position="333"/>
    </location>
</feature>
<evidence type="ECO:0000259" key="8">
    <source>
        <dbReference type="Pfam" id="PF02687"/>
    </source>
</evidence>
<evidence type="ECO:0000256" key="5">
    <source>
        <dbReference type="ARBA" id="ARBA00022989"/>
    </source>
</evidence>
<evidence type="ECO:0000256" key="3">
    <source>
        <dbReference type="ARBA" id="ARBA00022475"/>
    </source>
</evidence>
<dbReference type="Pfam" id="PF02687">
    <property type="entry name" value="FtsX"/>
    <property type="match status" value="1"/>
</dbReference>
<dbReference type="Proteomes" id="UP000013063">
    <property type="component" value="Unassembled WGS sequence"/>
</dbReference>
<comment type="subcellular location">
    <subcellularLocation>
        <location evidence="1">Cell membrane</location>
        <topology evidence="1">Multi-pass membrane protein</topology>
    </subcellularLocation>
</comment>
<name>R0EEF9_CAUVI</name>
<dbReference type="PANTHER" id="PTHR43738:SF1">
    <property type="entry name" value="HEMIN TRANSPORT SYSTEM PERMEASE PROTEIN HRTB-RELATED"/>
    <property type="match status" value="1"/>
</dbReference>
<comment type="caution">
    <text evidence="10">The sequence shown here is derived from an EMBL/GenBank/DDBJ whole genome shotgun (WGS) entry which is preliminary data.</text>
</comment>
<reference evidence="10 11" key="1">
    <citation type="journal article" date="2013" name="Genome Announc.">
        <title>Draft Genome Sequence for Caulobacter sp. Strain OR37, a Bacterium Tolerant to Heavy Metals.</title>
        <authorList>
            <person name="Utturkar S.M."/>
            <person name="Bollmann A."/>
            <person name="Brzoska R.M."/>
            <person name="Klingeman D.M."/>
            <person name="Epstein S.E."/>
            <person name="Palumbo A.V."/>
            <person name="Brown S.D."/>
        </authorList>
    </citation>
    <scope>NUCLEOTIDE SEQUENCE [LARGE SCALE GENOMIC DNA]</scope>
    <source>
        <strain evidence="10 11">OR37</strain>
    </source>
</reference>
<proteinExistence type="predicted"/>
<evidence type="ECO:0000256" key="6">
    <source>
        <dbReference type="ARBA" id="ARBA00023136"/>
    </source>
</evidence>
<keyword evidence="5 7" id="KW-1133">Transmembrane helix</keyword>
<feature type="domain" description="MacB-like periplasmic core" evidence="9">
    <location>
        <begin position="22"/>
        <end position="225"/>
    </location>
</feature>
<dbReference type="PANTHER" id="PTHR43738">
    <property type="entry name" value="ABC TRANSPORTER, MEMBRANE PROTEIN"/>
    <property type="match status" value="1"/>
</dbReference>
<keyword evidence="2" id="KW-0813">Transport</keyword>
<sequence precursor="true">MMGQIALRGLLFDWRRFAPAAVAVGFAGLLVLLQAGLMLGVFSLASVYVTKSSADLWIGYPGVQSIDLGRPVGGVTELLLRADPRVARVEPFYWGSGEWRTPHRGMVNVYIVGVAPSADAMVLDEVLTPHQRGLLAMPDAVLVDKADLDKLETDVGGVAEINGKRVRVVGVTKGLRALGGVNVIASPQTTRRLDPASGPGDGAAYFTARLKDPRDAAEAIADLKSVGKHRGFEVMTAKAFADRSIRYWLAESGAGVAFVFGSAVAILVAVIVTSQTLAAAVAASLKDYAALRALGFTIGALRTIVLAQTAWIAAAGLVLAGALAGILVLLAQIQATPLILTPAMAVGAVTLVILVALGSGLWALRRVARADPAALLL</sequence>
<gene>
    <name evidence="10" type="ORF">OR37_00310</name>
</gene>
<evidence type="ECO:0000313" key="10">
    <source>
        <dbReference type="EMBL" id="ENZ83803.1"/>
    </source>
</evidence>
<dbReference type="OrthoDB" id="8578584at2"/>
<dbReference type="PATRIC" id="fig|1292034.3.peg.307"/>
<organism evidence="10 11">
    <name type="scientific">Caulobacter vibrioides OR37</name>
    <dbReference type="NCBI Taxonomy" id="1292034"/>
    <lineage>
        <taxon>Bacteria</taxon>
        <taxon>Pseudomonadati</taxon>
        <taxon>Pseudomonadota</taxon>
        <taxon>Alphaproteobacteria</taxon>
        <taxon>Caulobacterales</taxon>
        <taxon>Caulobacteraceae</taxon>
        <taxon>Caulobacter</taxon>
    </lineage>
</organism>
<dbReference type="eggNOG" id="COG0577">
    <property type="taxonomic scope" value="Bacteria"/>
</dbReference>
<dbReference type="AlphaFoldDB" id="R0EEF9"/>
<evidence type="ECO:0000259" key="9">
    <source>
        <dbReference type="Pfam" id="PF12704"/>
    </source>
</evidence>
<evidence type="ECO:0000256" key="7">
    <source>
        <dbReference type="SAM" id="Phobius"/>
    </source>
</evidence>
<dbReference type="InterPro" id="IPR003838">
    <property type="entry name" value="ABC3_permease_C"/>
</dbReference>
<dbReference type="GO" id="GO:0005886">
    <property type="term" value="C:plasma membrane"/>
    <property type="evidence" value="ECO:0007669"/>
    <property type="project" value="UniProtKB-SubCell"/>
</dbReference>
<evidence type="ECO:0000256" key="1">
    <source>
        <dbReference type="ARBA" id="ARBA00004651"/>
    </source>
</evidence>
<dbReference type="InterPro" id="IPR051125">
    <property type="entry name" value="ABC-4/HrtB_transporter"/>
</dbReference>
<keyword evidence="4 7" id="KW-0812">Transmembrane</keyword>
<dbReference type="EMBL" id="APMP01000001">
    <property type="protein sequence ID" value="ENZ83803.1"/>
    <property type="molecule type" value="Genomic_DNA"/>
</dbReference>
<dbReference type="STRING" id="1292034.OR37_00310"/>
<evidence type="ECO:0000313" key="11">
    <source>
        <dbReference type="Proteomes" id="UP000013063"/>
    </source>
</evidence>
<feature type="transmembrane region" description="Helical" evidence="7">
    <location>
        <begin position="253"/>
        <end position="282"/>
    </location>
</feature>
<evidence type="ECO:0000256" key="2">
    <source>
        <dbReference type="ARBA" id="ARBA00022448"/>
    </source>
</evidence>
<dbReference type="Pfam" id="PF12704">
    <property type="entry name" value="MacB_PCD"/>
    <property type="match status" value="1"/>
</dbReference>
<feature type="transmembrane region" description="Helical" evidence="7">
    <location>
        <begin position="339"/>
        <end position="364"/>
    </location>
</feature>
<evidence type="ECO:0000256" key="4">
    <source>
        <dbReference type="ARBA" id="ARBA00022692"/>
    </source>
</evidence>
<dbReference type="RefSeq" id="WP_004615371.1">
    <property type="nucleotide sequence ID" value="NZ_APMP01000001.1"/>
</dbReference>
<feature type="transmembrane region" description="Helical" evidence="7">
    <location>
        <begin position="288"/>
        <end position="305"/>
    </location>
</feature>
<protein>
    <submittedName>
        <fullName evidence="10">ABC-type transport system, involved in lipoprotein release, permease component</fullName>
    </submittedName>
</protein>
<accession>R0EEF9</accession>